<gene>
    <name evidence="1" type="ORF">KFK09_017743</name>
</gene>
<reference evidence="1" key="1">
    <citation type="journal article" date="2022" name="Front. Genet.">
        <title>Chromosome-Scale Assembly of the Dendrobium nobile Genome Provides Insights Into the Molecular Mechanism of the Biosynthesis of the Medicinal Active Ingredient of Dendrobium.</title>
        <authorList>
            <person name="Xu Q."/>
            <person name="Niu S.-C."/>
            <person name="Li K.-L."/>
            <person name="Zheng P.-J."/>
            <person name="Zhang X.-J."/>
            <person name="Jia Y."/>
            <person name="Liu Y."/>
            <person name="Niu Y.-X."/>
            <person name="Yu L.-H."/>
            <person name="Chen D.-F."/>
            <person name="Zhang G.-Q."/>
        </authorList>
    </citation>
    <scope>NUCLEOTIDE SEQUENCE</scope>
    <source>
        <tissue evidence="1">Leaf</tissue>
    </source>
</reference>
<comment type="caution">
    <text evidence="1">The sequence shown here is derived from an EMBL/GenBank/DDBJ whole genome shotgun (WGS) entry which is preliminary data.</text>
</comment>
<sequence>MEAHKMAGGAEKVGVAGVGPGKGISDWIILQMQGHKGQGRIRGCLDLAEEARERKKDGYLGNEQEQAPVVVVTSDPTENGKEVWFQIRYE</sequence>
<keyword evidence="2" id="KW-1185">Reference proteome</keyword>
<accession>A0A8T3ATA9</accession>
<dbReference type="AlphaFoldDB" id="A0A8T3ATA9"/>
<proteinExistence type="predicted"/>
<evidence type="ECO:0000313" key="2">
    <source>
        <dbReference type="Proteomes" id="UP000829196"/>
    </source>
</evidence>
<protein>
    <submittedName>
        <fullName evidence="1">Uncharacterized protein</fullName>
    </submittedName>
</protein>
<dbReference type="EMBL" id="JAGYWB010000013">
    <property type="protein sequence ID" value="KAI0499539.1"/>
    <property type="molecule type" value="Genomic_DNA"/>
</dbReference>
<name>A0A8T3ATA9_DENNO</name>
<dbReference type="Proteomes" id="UP000829196">
    <property type="component" value="Unassembled WGS sequence"/>
</dbReference>
<evidence type="ECO:0000313" key="1">
    <source>
        <dbReference type="EMBL" id="KAI0499539.1"/>
    </source>
</evidence>
<organism evidence="1 2">
    <name type="scientific">Dendrobium nobile</name>
    <name type="common">Orchid</name>
    <dbReference type="NCBI Taxonomy" id="94219"/>
    <lineage>
        <taxon>Eukaryota</taxon>
        <taxon>Viridiplantae</taxon>
        <taxon>Streptophyta</taxon>
        <taxon>Embryophyta</taxon>
        <taxon>Tracheophyta</taxon>
        <taxon>Spermatophyta</taxon>
        <taxon>Magnoliopsida</taxon>
        <taxon>Liliopsida</taxon>
        <taxon>Asparagales</taxon>
        <taxon>Orchidaceae</taxon>
        <taxon>Epidendroideae</taxon>
        <taxon>Malaxideae</taxon>
        <taxon>Dendrobiinae</taxon>
        <taxon>Dendrobium</taxon>
    </lineage>
</organism>